<protein>
    <recommendedName>
        <fullName evidence="4 9">Cytochrome c oxidase subunit 3</fullName>
    </recommendedName>
</protein>
<accession>A0A2P1G7I4</accession>
<keyword evidence="8 10" id="KW-0472">Membrane</keyword>
<feature type="transmembrane region" description="Helical" evidence="10">
    <location>
        <begin position="168"/>
        <end position="187"/>
    </location>
</feature>
<evidence type="ECO:0000256" key="1">
    <source>
        <dbReference type="ARBA" id="ARBA00004141"/>
    </source>
</evidence>
<dbReference type="InterPro" id="IPR033945">
    <property type="entry name" value="Cyt_c_oxase_su3_dom"/>
</dbReference>
<dbReference type="Gene3D" id="1.20.120.80">
    <property type="entry name" value="Cytochrome c oxidase, subunit III, four-helix bundle"/>
    <property type="match status" value="1"/>
</dbReference>
<dbReference type="CDD" id="cd01665">
    <property type="entry name" value="Cyt_c_Oxidase_III"/>
    <property type="match status" value="1"/>
</dbReference>
<sequence length="267" mass="30115">MSKKINKFHPFHIVDPSPWPLLASFSSFFMLVGAVMYMHSYQGGLTLFFCGLILLTYTFGVWWRDVIREGTFFGFHTKAVQTGLRYGVILFILSEVMLFFAIFWAFFHSALAPTVEIGGVWPPVGIDVISPWEVPFLNTMLLLTSGASVTWAHHALVVGNKDQALKALIVTVVLAVIFTGFQAYEYIEAPFSIADGIYGSTFFLSTGFHGFHVIIGTIFLAICAVRVYLNHFSSGHHFGFEAAAWYWHMVDVVWLFLFICVYYWGGV</sequence>
<dbReference type="FunFam" id="1.20.120.80:FF:000002">
    <property type="entry name" value="Cytochrome c oxidase subunit 3"/>
    <property type="match status" value="1"/>
</dbReference>
<feature type="transmembrane region" description="Helical" evidence="10">
    <location>
        <begin position="207"/>
        <end position="229"/>
    </location>
</feature>
<dbReference type="PANTHER" id="PTHR11403:SF7">
    <property type="entry name" value="CYTOCHROME C OXIDASE SUBUNIT 3"/>
    <property type="match status" value="1"/>
</dbReference>
<evidence type="ECO:0000256" key="9">
    <source>
        <dbReference type="RuleBase" id="RU003375"/>
    </source>
</evidence>
<dbReference type="GO" id="GO:0006123">
    <property type="term" value="P:mitochondrial electron transport, cytochrome c to oxygen"/>
    <property type="evidence" value="ECO:0007669"/>
    <property type="project" value="UniProtKB-ARBA"/>
</dbReference>
<evidence type="ECO:0000256" key="5">
    <source>
        <dbReference type="ARBA" id="ARBA00022692"/>
    </source>
</evidence>
<evidence type="ECO:0000256" key="7">
    <source>
        <dbReference type="ARBA" id="ARBA00022989"/>
    </source>
</evidence>
<evidence type="ECO:0000256" key="6">
    <source>
        <dbReference type="ARBA" id="ARBA00022967"/>
    </source>
</evidence>
<dbReference type="GO" id="GO:0004129">
    <property type="term" value="F:cytochrome-c oxidase activity"/>
    <property type="evidence" value="ECO:0007669"/>
    <property type="project" value="InterPro"/>
</dbReference>
<keyword evidence="5 9" id="KW-0812">Transmembrane</keyword>
<dbReference type="SUPFAM" id="SSF81452">
    <property type="entry name" value="Cytochrome c oxidase subunit III-like"/>
    <property type="match status" value="1"/>
</dbReference>
<dbReference type="InterPro" id="IPR013833">
    <property type="entry name" value="Cyt_c_oxidase_su3_a-hlx"/>
</dbReference>
<keyword evidence="6" id="KW-1278">Translocase</keyword>
<evidence type="ECO:0000256" key="2">
    <source>
        <dbReference type="ARBA" id="ARBA00010581"/>
    </source>
</evidence>
<comment type="function">
    <text evidence="9">Component of the cytochrome c oxidase, the last enzyme in the mitochondrial electron transport chain which drives oxidative phosphorylation. The respiratory chain contains 3 multisubunit complexes succinate dehydrogenase (complex II, CII), ubiquinol-cytochrome c oxidoreductase (cytochrome b-c1 complex, complex III, CIII) and cytochrome c oxidase (complex IV, CIV), that cooperate to transfer electrons derived from NADH and succinate to molecular oxygen, creating an electrochemical gradient over the inner membrane that drives transmembrane transport and the ATP synthase. Cytochrome c oxidase is the component of the respiratory chain that catalyzes the reduction of oxygen to water. Electrons originating from reduced cytochrome c in the intermembrane space (IMS) are transferred via the dinuclear copper A center (CU(A)) of subunit 2 and heme A of subunit 1 to the active site in subunit 1, a binuclear center (BNC) formed by heme A3 and copper B (CU(B)). The BNC reduces molecular oxygen to 2 water molecules using 4 electrons from cytochrome c in the IMS and 4 protons from the mitochondrial matrix.</text>
</comment>
<dbReference type="GO" id="GO:0031967">
    <property type="term" value="C:organelle envelope"/>
    <property type="evidence" value="ECO:0007669"/>
    <property type="project" value="UniProtKB-ARBA"/>
</dbReference>
<geneLocation type="mitochondrion" evidence="12"/>
<dbReference type="PROSITE" id="PS50253">
    <property type="entry name" value="COX3"/>
    <property type="match status" value="1"/>
</dbReference>
<dbReference type="Pfam" id="PF00510">
    <property type="entry name" value="COX3"/>
    <property type="match status" value="1"/>
</dbReference>
<dbReference type="AlphaFoldDB" id="A0A2P1G7I4"/>
<proteinExistence type="inferred from homology"/>
<dbReference type="GO" id="GO:0045277">
    <property type="term" value="C:respiratory chain complex IV"/>
    <property type="evidence" value="ECO:0007669"/>
    <property type="project" value="UniProtKB-ARBA"/>
</dbReference>
<dbReference type="InterPro" id="IPR035973">
    <property type="entry name" value="Cyt_c_oxidase_su3-like_sf"/>
</dbReference>
<keyword evidence="9 12" id="KW-0496">Mitochondrion</keyword>
<reference evidence="12" key="1">
    <citation type="journal article" date="2018" name="Sci. Rep.">
        <title>Genome sequencing of Prototheca zopfii genotypes 1 and 2 provides evidence of a severe reduction in organellar genomes.</title>
        <authorList>
            <person name="Severgnini M."/>
            <person name="Lazzari B."/>
            <person name="Capra E."/>
            <person name="Chessa S."/>
            <person name="Luini M."/>
            <person name="Bordoni R."/>
            <person name="Castiglioni B."/>
            <person name="Ricchi M."/>
            <person name="Cremonesi P."/>
        </authorList>
    </citation>
    <scope>NUCLEOTIDE SEQUENCE</scope>
    <source>
        <strain evidence="12">SAG 2063</strain>
    </source>
</reference>
<dbReference type="Gene3D" id="1.10.287.70">
    <property type="match status" value="1"/>
</dbReference>
<feature type="domain" description="Heme-copper oxidase subunit III family profile" evidence="11">
    <location>
        <begin position="7"/>
        <end position="266"/>
    </location>
</feature>
<dbReference type="FunFam" id="1.10.287.70:FF:000082">
    <property type="entry name" value="Cytochrome c oxidase subunit 3"/>
    <property type="match status" value="1"/>
</dbReference>
<evidence type="ECO:0000256" key="8">
    <source>
        <dbReference type="ARBA" id="ARBA00023136"/>
    </source>
</evidence>
<dbReference type="GO" id="GO:0031090">
    <property type="term" value="C:organelle membrane"/>
    <property type="evidence" value="ECO:0007669"/>
    <property type="project" value="UniProtKB-ARBA"/>
</dbReference>
<dbReference type="InterPro" id="IPR000298">
    <property type="entry name" value="Cyt_c_oxidase-like_su3"/>
</dbReference>
<feature type="transmembrane region" description="Helical" evidence="10">
    <location>
        <begin position="45"/>
        <end position="63"/>
    </location>
</feature>
<dbReference type="PANTHER" id="PTHR11403">
    <property type="entry name" value="CYTOCHROME C OXIDASE SUBUNIT III"/>
    <property type="match status" value="1"/>
</dbReference>
<feature type="transmembrane region" description="Helical" evidence="10">
    <location>
        <begin position="136"/>
        <end position="156"/>
    </location>
</feature>
<evidence type="ECO:0000259" key="11">
    <source>
        <dbReference type="PROSITE" id="PS50253"/>
    </source>
</evidence>
<comment type="subunit">
    <text evidence="3">Component of the cytochrome c oxidase (complex IV, CIV), a multisubunit enzyme composed of a catalytic core of 3 subunits and several supernumerary subunits. The complex exists as a monomer or a dimer and forms supercomplexes (SCs) in the inner mitochondrial membrane with ubiquinol-cytochrome c oxidoreductase (cytochrome b-c1 complex, complex III, CIII).</text>
</comment>
<dbReference type="InterPro" id="IPR024791">
    <property type="entry name" value="Cyt_c/ubiquinol_Oxase_su3"/>
</dbReference>
<feature type="transmembrane region" description="Helical" evidence="10">
    <location>
        <begin position="84"/>
        <end position="107"/>
    </location>
</feature>
<feature type="transmembrane region" description="Helical" evidence="10">
    <location>
        <begin position="21"/>
        <end position="39"/>
    </location>
</feature>
<comment type="similarity">
    <text evidence="2 9">Belongs to the cytochrome c oxidase subunit 3 family.</text>
</comment>
<organism evidence="12">
    <name type="scientific">Prototheca zopfii</name>
    <dbReference type="NCBI Taxonomy" id="3112"/>
    <lineage>
        <taxon>Eukaryota</taxon>
        <taxon>Viridiplantae</taxon>
        <taxon>Chlorophyta</taxon>
        <taxon>core chlorophytes</taxon>
        <taxon>Trebouxiophyceae</taxon>
        <taxon>Chlorellales</taxon>
        <taxon>Chlorellaceae</taxon>
        <taxon>Prototheca</taxon>
    </lineage>
</organism>
<name>A0A2P1G7I4_9CHLO</name>
<comment type="subcellular location">
    <subcellularLocation>
        <location evidence="1">Membrane</location>
        <topology evidence="1">Multi-pass membrane protein</topology>
    </subcellularLocation>
</comment>
<feature type="transmembrane region" description="Helical" evidence="10">
    <location>
        <begin position="245"/>
        <end position="265"/>
    </location>
</feature>
<keyword evidence="7 10" id="KW-1133">Transmembrane helix</keyword>
<dbReference type="GO" id="GO:0005739">
    <property type="term" value="C:mitochondrion"/>
    <property type="evidence" value="ECO:0007669"/>
    <property type="project" value="TreeGrafter"/>
</dbReference>
<evidence type="ECO:0000256" key="3">
    <source>
        <dbReference type="ARBA" id="ARBA00011164"/>
    </source>
</evidence>
<evidence type="ECO:0000256" key="4">
    <source>
        <dbReference type="ARBA" id="ARBA00015944"/>
    </source>
</evidence>
<dbReference type="EMBL" id="MF197533">
    <property type="protein sequence ID" value="AVM80910.1"/>
    <property type="molecule type" value="Genomic_DNA"/>
</dbReference>
<evidence type="ECO:0000256" key="10">
    <source>
        <dbReference type="SAM" id="Phobius"/>
    </source>
</evidence>
<evidence type="ECO:0000313" key="12">
    <source>
        <dbReference type="EMBL" id="AVM80910.1"/>
    </source>
</evidence>
<gene>
    <name evidence="12" type="primary">cox3</name>
</gene>